<evidence type="ECO:0000259" key="19">
    <source>
        <dbReference type="Pfam" id="PF02875"/>
    </source>
</evidence>
<dbReference type="InterPro" id="IPR004101">
    <property type="entry name" value="Mur_ligase_C"/>
</dbReference>
<evidence type="ECO:0000256" key="11">
    <source>
        <dbReference type="ARBA" id="ARBA00022960"/>
    </source>
</evidence>
<dbReference type="SUPFAM" id="SSF53623">
    <property type="entry name" value="MurD-like peptide ligases, catalytic domain"/>
    <property type="match status" value="1"/>
</dbReference>
<dbReference type="InterPro" id="IPR005762">
    <property type="entry name" value="MurD"/>
</dbReference>
<keyword evidence="17 18" id="KW-0132">Cell division</keyword>
<dbReference type="RefSeq" id="WP_089023107.1">
    <property type="nucleotide sequence ID" value="NZ_NIQC01000007.1"/>
</dbReference>
<evidence type="ECO:0000256" key="16">
    <source>
        <dbReference type="ARBA" id="ARBA00047632"/>
    </source>
</evidence>
<evidence type="ECO:0000256" key="9">
    <source>
        <dbReference type="ARBA" id="ARBA00022741"/>
    </source>
</evidence>
<evidence type="ECO:0000256" key="18">
    <source>
        <dbReference type="RuleBase" id="RU003664"/>
    </source>
</evidence>
<dbReference type="GO" id="GO:0005524">
    <property type="term" value="F:ATP binding"/>
    <property type="evidence" value="ECO:0007669"/>
    <property type="project" value="UniProtKB-UniRule"/>
</dbReference>
<keyword evidence="13 17" id="KW-0961">Cell wall biogenesis/degradation</keyword>
<feature type="binding site" evidence="17">
    <location>
        <begin position="123"/>
        <end position="129"/>
    </location>
    <ligand>
        <name>ATP</name>
        <dbReference type="ChEBI" id="CHEBI:30616"/>
    </ligand>
</feature>
<evidence type="ECO:0000256" key="3">
    <source>
        <dbReference type="ARBA" id="ARBA00004752"/>
    </source>
</evidence>
<dbReference type="GO" id="GO:0051301">
    <property type="term" value="P:cell division"/>
    <property type="evidence" value="ECO:0007669"/>
    <property type="project" value="UniProtKB-KW"/>
</dbReference>
<dbReference type="AlphaFoldDB" id="A0A226C103"/>
<dbReference type="Gene3D" id="3.40.50.720">
    <property type="entry name" value="NAD(P)-binding Rossmann-like Domain"/>
    <property type="match status" value="1"/>
</dbReference>
<accession>A0A226C103</accession>
<evidence type="ECO:0000256" key="5">
    <source>
        <dbReference type="ARBA" id="ARBA00012212"/>
    </source>
</evidence>
<comment type="function">
    <text evidence="1 17 18">Cell wall formation. Catalyzes the addition of glutamate to the nucleotide precursor UDP-N-acetylmuramoyl-L-alanine (UMA).</text>
</comment>
<evidence type="ECO:0000256" key="6">
    <source>
        <dbReference type="ARBA" id="ARBA00015655"/>
    </source>
</evidence>
<evidence type="ECO:0000256" key="8">
    <source>
        <dbReference type="ARBA" id="ARBA00022598"/>
    </source>
</evidence>
<proteinExistence type="inferred from homology"/>
<dbReference type="HAMAP" id="MF_00639">
    <property type="entry name" value="MurD"/>
    <property type="match status" value="1"/>
</dbReference>
<dbReference type="GO" id="GO:0008360">
    <property type="term" value="P:regulation of cell shape"/>
    <property type="evidence" value="ECO:0007669"/>
    <property type="project" value="UniProtKB-KW"/>
</dbReference>
<evidence type="ECO:0000256" key="13">
    <source>
        <dbReference type="ARBA" id="ARBA00023316"/>
    </source>
</evidence>
<dbReference type="UniPathway" id="UPA00219"/>
<keyword evidence="11 17" id="KW-0133">Cell shape</keyword>
<comment type="similarity">
    <text evidence="4 17">Belongs to the MurCDEF family.</text>
</comment>
<dbReference type="EMBL" id="NIQC01000007">
    <property type="protein sequence ID" value="OWZ84129.1"/>
    <property type="molecule type" value="Genomic_DNA"/>
</dbReference>
<feature type="domain" description="Mur ligase C-terminal" evidence="19">
    <location>
        <begin position="321"/>
        <end position="436"/>
    </location>
</feature>
<name>A0A226C103_9FIRM</name>
<reference evidence="21 22" key="1">
    <citation type="submission" date="2017-06" db="EMBL/GenBank/DDBJ databases">
        <title>Draft Genome Sequence of Natranaerobius trueperi halophilic, alkalithermophilic bacteria from soda lakes.</title>
        <authorList>
            <person name="Zhao B."/>
        </authorList>
    </citation>
    <scope>NUCLEOTIDE SEQUENCE [LARGE SCALE GENOMIC DNA]</scope>
    <source>
        <strain evidence="21 22">DSM 18760</strain>
    </source>
</reference>
<keyword evidence="8 17" id="KW-0436">Ligase</keyword>
<dbReference type="InterPro" id="IPR036565">
    <property type="entry name" value="Mur-like_cat_sf"/>
</dbReference>
<evidence type="ECO:0000256" key="10">
    <source>
        <dbReference type="ARBA" id="ARBA00022840"/>
    </source>
</evidence>
<evidence type="ECO:0000256" key="14">
    <source>
        <dbReference type="ARBA" id="ARBA00030398"/>
    </source>
</evidence>
<evidence type="ECO:0000256" key="12">
    <source>
        <dbReference type="ARBA" id="ARBA00022984"/>
    </source>
</evidence>
<keyword evidence="22" id="KW-1185">Reference proteome</keyword>
<keyword evidence="10 17" id="KW-0067">ATP-binding</keyword>
<dbReference type="Pfam" id="PF08245">
    <property type="entry name" value="Mur_ligase_M"/>
    <property type="match status" value="1"/>
</dbReference>
<comment type="pathway">
    <text evidence="3 17 18">Cell wall biogenesis; peptidoglycan biosynthesis.</text>
</comment>
<dbReference type="Pfam" id="PF02875">
    <property type="entry name" value="Mur_ligase_C"/>
    <property type="match status" value="1"/>
</dbReference>
<dbReference type="GO" id="GO:0009252">
    <property type="term" value="P:peptidoglycan biosynthetic process"/>
    <property type="evidence" value="ECO:0007669"/>
    <property type="project" value="UniProtKB-UniRule"/>
</dbReference>
<protein>
    <recommendedName>
        <fullName evidence="6 17">UDP-N-acetylmuramoylalanine--D-glutamate ligase</fullName>
        <ecNumber evidence="5 17">6.3.2.9</ecNumber>
    </recommendedName>
    <alternativeName>
        <fullName evidence="15 17">D-glutamic acid-adding enzyme</fullName>
    </alternativeName>
    <alternativeName>
        <fullName evidence="14 17">UDP-N-acetylmuramoyl-L-alanyl-D-glutamate synthetase</fullName>
    </alternativeName>
</protein>
<dbReference type="SUPFAM" id="SSF51984">
    <property type="entry name" value="MurCD N-terminal domain"/>
    <property type="match status" value="1"/>
</dbReference>
<dbReference type="Proteomes" id="UP000214588">
    <property type="component" value="Unassembled WGS sequence"/>
</dbReference>
<keyword evidence="7 17" id="KW-0963">Cytoplasm</keyword>
<dbReference type="SUPFAM" id="SSF53244">
    <property type="entry name" value="MurD-like peptide ligases, peptide-binding domain"/>
    <property type="match status" value="1"/>
</dbReference>
<dbReference type="PANTHER" id="PTHR43692:SF1">
    <property type="entry name" value="UDP-N-ACETYLMURAMOYLALANINE--D-GLUTAMATE LIGASE"/>
    <property type="match status" value="1"/>
</dbReference>
<evidence type="ECO:0000256" key="17">
    <source>
        <dbReference type="HAMAP-Rule" id="MF_00639"/>
    </source>
</evidence>
<dbReference type="Gene3D" id="3.40.1190.10">
    <property type="entry name" value="Mur-like, catalytic domain"/>
    <property type="match status" value="1"/>
</dbReference>
<feature type="domain" description="Mur ligase central" evidence="20">
    <location>
        <begin position="121"/>
        <end position="298"/>
    </location>
</feature>
<gene>
    <name evidence="17" type="primary">murD</name>
    <name evidence="21" type="ORF">CDO51_04475</name>
</gene>
<dbReference type="OrthoDB" id="9809796at2"/>
<dbReference type="Pfam" id="PF21799">
    <property type="entry name" value="MurD-like_N"/>
    <property type="match status" value="1"/>
</dbReference>
<dbReference type="GO" id="GO:0008764">
    <property type="term" value="F:UDP-N-acetylmuramoylalanine-D-glutamate ligase activity"/>
    <property type="evidence" value="ECO:0007669"/>
    <property type="project" value="UniProtKB-UniRule"/>
</dbReference>
<keyword evidence="12 17" id="KW-0573">Peptidoglycan synthesis</keyword>
<dbReference type="InterPro" id="IPR013221">
    <property type="entry name" value="Mur_ligase_cen"/>
</dbReference>
<organism evidence="21 22">
    <name type="scientific">Natranaerobius trueperi</name>
    <dbReference type="NCBI Taxonomy" id="759412"/>
    <lineage>
        <taxon>Bacteria</taxon>
        <taxon>Bacillati</taxon>
        <taxon>Bacillota</taxon>
        <taxon>Clostridia</taxon>
        <taxon>Natranaerobiales</taxon>
        <taxon>Natranaerobiaceae</taxon>
        <taxon>Natranaerobius</taxon>
    </lineage>
</organism>
<dbReference type="GO" id="GO:0071555">
    <property type="term" value="P:cell wall organization"/>
    <property type="evidence" value="ECO:0007669"/>
    <property type="project" value="UniProtKB-KW"/>
</dbReference>
<dbReference type="EC" id="6.3.2.9" evidence="5 17"/>
<dbReference type="NCBIfam" id="TIGR01087">
    <property type="entry name" value="murD"/>
    <property type="match status" value="1"/>
</dbReference>
<evidence type="ECO:0000259" key="20">
    <source>
        <dbReference type="Pfam" id="PF08245"/>
    </source>
</evidence>
<comment type="catalytic activity">
    <reaction evidence="16 17 18">
        <text>UDP-N-acetyl-alpha-D-muramoyl-L-alanine + D-glutamate + ATP = UDP-N-acetyl-alpha-D-muramoyl-L-alanyl-D-glutamate + ADP + phosphate + H(+)</text>
        <dbReference type="Rhea" id="RHEA:16429"/>
        <dbReference type="ChEBI" id="CHEBI:15378"/>
        <dbReference type="ChEBI" id="CHEBI:29986"/>
        <dbReference type="ChEBI" id="CHEBI:30616"/>
        <dbReference type="ChEBI" id="CHEBI:43474"/>
        <dbReference type="ChEBI" id="CHEBI:83898"/>
        <dbReference type="ChEBI" id="CHEBI:83900"/>
        <dbReference type="ChEBI" id="CHEBI:456216"/>
        <dbReference type="EC" id="6.3.2.9"/>
    </reaction>
</comment>
<dbReference type="PANTHER" id="PTHR43692">
    <property type="entry name" value="UDP-N-ACETYLMURAMOYLALANINE--D-GLUTAMATE LIGASE"/>
    <property type="match status" value="1"/>
</dbReference>
<evidence type="ECO:0000256" key="4">
    <source>
        <dbReference type="ARBA" id="ARBA00010416"/>
    </source>
</evidence>
<evidence type="ECO:0000256" key="7">
    <source>
        <dbReference type="ARBA" id="ARBA00022490"/>
    </source>
</evidence>
<comment type="subcellular location">
    <subcellularLocation>
        <location evidence="2 17 18">Cytoplasm</location>
    </subcellularLocation>
</comment>
<evidence type="ECO:0000313" key="21">
    <source>
        <dbReference type="EMBL" id="OWZ84129.1"/>
    </source>
</evidence>
<comment type="caution">
    <text evidence="21">The sequence shown here is derived from an EMBL/GenBank/DDBJ whole genome shotgun (WGS) entry which is preliminary data.</text>
</comment>
<evidence type="ECO:0000256" key="15">
    <source>
        <dbReference type="ARBA" id="ARBA00032324"/>
    </source>
</evidence>
<evidence type="ECO:0000256" key="1">
    <source>
        <dbReference type="ARBA" id="ARBA00002734"/>
    </source>
</evidence>
<evidence type="ECO:0000313" key="22">
    <source>
        <dbReference type="Proteomes" id="UP000214588"/>
    </source>
</evidence>
<keyword evidence="17 18" id="KW-0131">Cell cycle</keyword>
<dbReference type="GO" id="GO:0005737">
    <property type="term" value="C:cytoplasm"/>
    <property type="evidence" value="ECO:0007669"/>
    <property type="project" value="UniProtKB-SubCell"/>
</dbReference>
<keyword evidence="9 17" id="KW-0547">Nucleotide-binding</keyword>
<evidence type="ECO:0000256" key="2">
    <source>
        <dbReference type="ARBA" id="ARBA00004496"/>
    </source>
</evidence>
<sequence>MDLNSSFLIVGLGKSGLAAVEVLTKNYACNVSVTDKKTIEDFNENVQKLLNEEKVKFMTESEASVNIDKFDVIIKSPGVFMDNVVITAAMNQGKVVYDELELGYQLLKKKLKRPEDRIIAITGTNGKTTTTELVGEILRSDNKRVHVAGNVGVPLTKVVPFATNDDYFVLEVSSFQLENLDKFKPKVSAILNITPDHLDWHGSFEKYLESKKKIFINQDQNDFLVVNKDDKVIQSVDSTTKARAISFSKNKDINVGTYTWDNQLMYKNGGELISIMPINEITLPGEHNLENVLAATAISLTLEVNTYSLRNTLSSFLGVSHRLELVSEISEVKYINDSKGTNVEASLRAINAFRSPIILIAGGKDKGADFRDFAKEIKINNVKYVILLGETSSRISEVLEKEGFNSYIHVDNMEEAVEVSYNSSSAGDVVLLSPACASWDMYDSYEKRGEHFKNLVLSFGGE</sequence>
<dbReference type="Gene3D" id="3.90.190.20">
    <property type="entry name" value="Mur ligase, C-terminal domain"/>
    <property type="match status" value="1"/>
</dbReference>
<dbReference type="InterPro" id="IPR036615">
    <property type="entry name" value="Mur_ligase_C_dom_sf"/>
</dbReference>